<keyword evidence="5" id="KW-1185">Reference proteome</keyword>
<dbReference type="Proteomes" id="UP000265515">
    <property type="component" value="Unassembled WGS sequence"/>
</dbReference>
<feature type="compositionally biased region" description="Polar residues" evidence="2">
    <location>
        <begin position="450"/>
        <end position="464"/>
    </location>
</feature>
<reference evidence="4 5" key="1">
    <citation type="journal article" date="2018" name="Cell">
        <title>The Chara Genome: Secondary Complexity and Implications for Plant Terrestrialization.</title>
        <authorList>
            <person name="Nishiyama T."/>
            <person name="Sakayama H."/>
            <person name="Vries J.D."/>
            <person name="Buschmann H."/>
            <person name="Saint-Marcoux D."/>
            <person name="Ullrich K.K."/>
            <person name="Haas F.B."/>
            <person name="Vanderstraeten L."/>
            <person name="Becker D."/>
            <person name="Lang D."/>
            <person name="Vosolsobe S."/>
            <person name="Rombauts S."/>
            <person name="Wilhelmsson P.K.I."/>
            <person name="Janitza P."/>
            <person name="Kern R."/>
            <person name="Heyl A."/>
            <person name="Rumpler F."/>
            <person name="Villalobos L.I.A.C."/>
            <person name="Clay J.M."/>
            <person name="Skokan R."/>
            <person name="Toyoda A."/>
            <person name="Suzuki Y."/>
            <person name="Kagoshima H."/>
            <person name="Schijlen E."/>
            <person name="Tajeshwar N."/>
            <person name="Catarino B."/>
            <person name="Hetherington A.J."/>
            <person name="Saltykova A."/>
            <person name="Bonnot C."/>
            <person name="Breuninger H."/>
            <person name="Symeonidi A."/>
            <person name="Radhakrishnan G.V."/>
            <person name="Van Nieuwerburgh F."/>
            <person name="Deforce D."/>
            <person name="Chang C."/>
            <person name="Karol K.G."/>
            <person name="Hedrich R."/>
            <person name="Ulvskov P."/>
            <person name="Glockner G."/>
            <person name="Delwiche C.F."/>
            <person name="Petrasek J."/>
            <person name="Van de Peer Y."/>
            <person name="Friml J."/>
            <person name="Beilby M."/>
            <person name="Dolan L."/>
            <person name="Kohara Y."/>
            <person name="Sugano S."/>
            <person name="Fujiyama A."/>
            <person name="Delaux P.-M."/>
            <person name="Quint M."/>
            <person name="TheiBen G."/>
            <person name="Hagemann M."/>
            <person name="Harholt J."/>
            <person name="Dunand C."/>
            <person name="Zachgo S."/>
            <person name="Langdale J."/>
            <person name="Maumus F."/>
            <person name="Straeten D.V.D."/>
            <person name="Gould S.B."/>
            <person name="Rensing S.A."/>
        </authorList>
    </citation>
    <scope>NUCLEOTIDE SEQUENCE [LARGE SCALE GENOMIC DNA]</scope>
    <source>
        <strain evidence="4 5">S276</strain>
    </source>
</reference>
<feature type="coiled-coil region" evidence="1">
    <location>
        <begin position="1079"/>
        <end position="1128"/>
    </location>
</feature>
<feature type="compositionally biased region" description="Basic and acidic residues" evidence="2">
    <location>
        <begin position="947"/>
        <end position="959"/>
    </location>
</feature>
<dbReference type="InterPro" id="IPR000182">
    <property type="entry name" value="GNAT_dom"/>
</dbReference>
<dbReference type="InterPro" id="IPR042163">
    <property type="entry name" value="PHF12"/>
</dbReference>
<dbReference type="AlphaFoldDB" id="A0A388KQJ1"/>
<keyword evidence="1" id="KW-0175">Coiled coil</keyword>
<feature type="region of interest" description="Disordered" evidence="2">
    <location>
        <begin position="336"/>
        <end position="370"/>
    </location>
</feature>
<dbReference type="InterPro" id="IPR016181">
    <property type="entry name" value="Acyl_CoA_acyltransferase"/>
</dbReference>
<sequence>MDDDEDWYCSGKCMHVAVFLNKLEGKRLPVAGGCNCTFEVTKYRKGDKASEGTVASALRILHSCFRPVVMEDGSDMIVNLCHSTCSEGDDGGFDYSGFRVMVLREGRHAVAVATLRVFGTEFAEIPFVATKSGHRRRGHCRRLFRVIEEILRSAKVQQLLIPSIKKLMKFWEEKFQMRKVPAKEVEKLEEYIILPDLASSVLMRKEICKKTRERDYGLGYCPETDGCIPQESGLHFPTGKKAPEKTGCHNLREESTKSPINSDMPFWFYQSSEVPHSICSKRTRGRKGGNKEGASSTTMDGPTSKQILVASLYQASGKPSSAHRPQGEQLCNDAVPAEEEEQRVSKRSMMAPHSPAPDPCQLRAGDSSREQIGNTEATTASPTGDANRETPMSASHVVDMDLELCKDTTSAEEEEQQASKRSMMAPHSPAPDPCQLHAGDSSREQMGNAEATTASPTGDANRQTPMSVSHAVDMDLELCKDAAPVEEEEQRVFKQSMMAPHSPAPDLSQLRAGVSSREQIGKTGATTVPPAGDANRQTPMSASPGFGPSGRSPDSRCCASSLCPGLVQLPDAQERVEEDSCNLKNWASGDGFFSFEALLEGGEIGRDANRGSNSKFMDGFSFQALPEGDGLGPTTNEGSTWECKPLPECPCPLEEEGTIDPVCMIGRESSTLVISQNDINSGEYLQRQSMCELDINCPQTPAYGPPSFHVHIEEVGSLVTMEEMDDEGAHVIISSFQMAGRELETIKPLIEAAGMKTDSRKVVKVTINVHCIGESGDSMTAGAGFSAASVKTLDLADNRLTAGMTTDNLSQNMDEGPDSGNKQINETGESDMPTTKGSMCALGGDEVEPEEGHLTAERKVLDDQLAESMQMGDLPTAGAKIDDLSYQEATPFAGDHEIEDLRDLPTARDSACEERVSMAGMEPQGGLGTHHVDRRDLTEVAWFGDSEGVHAGHPSEHSKKTPCNSSCDHDDEHAATESQMPDPLESEEITDCEPMQHADLCLEWSEIVQSALETWQTVPPGVRTNKQQGEADGFLLKDGRIFLDMEQMQHELEALLGCMSPEVSKVVHRKVSQVRLKAEETLKKKLAEKDDEISQVRSKAEETLKKKLAEKDDEIRLLQQQLRASQAVRRCAHPEMSSMIKPHNLHHADNCCQTKLLLIEE</sequence>
<dbReference type="OrthoDB" id="2021150at2759"/>
<dbReference type="PANTHER" id="PTHR46309:SF1">
    <property type="entry name" value="PHD FINGER PROTEIN 12"/>
    <property type="match status" value="1"/>
</dbReference>
<evidence type="ECO:0000259" key="3">
    <source>
        <dbReference type="PROSITE" id="PS51186"/>
    </source>
</evidence>
<dbReference type="Pfam" id="PF23209">
    <property type="entry name" value="IDM1_C"/>
    <property type="match status" value="1"/>
</dbReference>
<feature type="compositionally biased region" description="Polar residues" evidence="2">
    <location>
        <begin position="820"/>
        <end position="836"/>
    </location>
</feature>
<dbReference type="GO" id="GO:0006357">
    <property type="term" value="P:regulation of transcription by RNA polymerase II"/>
    <property type="evidence" value="ECO:0007669"/>
    <property type="project" value="TreeGrafter"/>
</dbReference>
<dbReference type="GO" id="GO:0003714">
    <property type="term" value="F:transcription corepressor activity"/>
    <property type="evidence" value="ECO:0007669"/>
    <property type="project" value="InterPro"/>
</dbReference>
<feature type="region of interest" description="Disordered" evidence="2">
    <location>
        <begin position="946"/>
        <end position="987"/>
    </location>
</feature>
<evidence type="ECO:0000256" key="1">
    <source>
        <dbReference type="SAM" id="Coils"/>
    </source>
</evidence>
<dbReference type="STRING" id="69332.A0A388KQJ1"/>
<evidence type="ECO:0000256" key="2">
    <source>
        <dbReference type="SAM" id="MobiDB-lite"/>
    </source>
</evidence>
<gene>
    <name evidence="4" type="ORF">CBR_g11903</name>
</gene>
<protein>
    <recommendedName>
        <fullName evidence="3">N-acetyltransferase domain-containing protein</fullName>
    </recommendedName>
</protein>
<dbReference type="InterPro" id="IPR056511">
    <property type="entry name" value="IDM1_C"/>
</dbReference>
<evidence type="ECO:0000313" key="4">
    <source>
        <dbReference type="EMBL" id="GBG72324.1"/>
    </source>
</evidence>
<feature type="region of interest" description="Disordered" evidence="2">
    <location>
        <begin position="280"/>
        <end position="303"/>
    </location>
</feature>
<dbReference type="Gramene" id="GBG72324">
    <property type="protein sequence ID" value="GBG72324"/>
    <property type="gene ID" value="CBR_g11903"/>
</dbReference>
<dbReference type="GO" id="GO:0005634">
    <property type="term" value="C:nucleus"/>
    <property type="evidence" value="ECO:0007669"/>
    <property type="project" value="TreeGrafter"/>
</dbReference>
<dbReference type="PANTHER" id="PTHR46309">
    <property type="entry name" value="PHD FINGER PROTEIN 12"/>
    <property type="match status" value="1"/>
</dbReference>
<dbReference type="EMBL" id="BFEA01000163">
    <property type="protein sequence ID" value="GBG72324.1"/>
    <property type="molecule type" value="Genomic_DNA"/>
</dbReference>
<evidence type="ECO:0000313" key="5">
    <source>
        <dbReference type="Proteomes" id="UP000265515"/>
    </source>
</evidence>
<dbReference type="SUPFAM" id="SSF55729">
    <property type="entry name" value="Acyl-CoA N-acyltransferases (Nat)"/>
    <property type="match status" value="1"/>
</dbReference>
<feature type="region of interest" description="Disordered" evidence="2">
    <location>
        <begin position="522"/>
        <end position="552"/>
    </location>
</feature>
<dbReference type="PROSITE" id="PS51186">
    <property type="entry name" value="GNAT"/>
    <property type="match status" value="1"/>
</dbReference>
<feature type="region of interest" description="Disordered" evidence="2">
    <location>
        <begin position="806"/>
        <end position="836"/>
    </location>
</feature>
<name>A0A388KQJ1_CHABU</name>
<organism evidence="4 5">
    <name type="scientific">Chara braunii</name>
    <name type="common">Braun's stonewort</name>
    <dbReference type="NCBI Taxonomy" id="69332"/>
    <lineage>
        <taxon>Eukaryota</taxon>
        <taxon>Viridiplantae</taxon>
        <taxon>Streptophyta</taxon>
        <taxon>Charophyceae</taxon>
        <taxon>Charales</taxon>
        <taxon>Characeae</taxon>
        <taxon>Chara</taxon>
    </lineage>
</organism>
<dbReference type="GO" id="GO:0016747">
    <property type="term" value="F:acyltransferase activity, transferring groups other than amino-acyl groups"/>
    <property type="evidence" value="ECO:0007669"/>
    <property type="project" value="InterPro"/>
</dbReference>
<accession>A0A388KQJ1</accession>
<dbReference type="Gene3D" id="3.40.630.30">
    <property type="match status" value="1"/>
</dbReference>
<proteinExistence type="predicted"/>
<comment type="caution">
    <text evidence="4">The sequence shown here is derived from an EMBL/GenBank/DDBJ whole genome shotgun (WGS) entry which is preliminary data.</text>
</comment>
<feature type="compositionally biased region" description="Polar residues" evidence="2">
    <location>
        <begin position="293"/>
        <end position="303"/>
    </location>
</feature>
<feature type="region of interest" description="Disordered" evidence="2">
    <location>
        <begin position="408"/>
        <end position="464"/>
    </location>
</feature>
<feature type="domain" description="N-acetyltransferase" evidence="3">
    <location>
        <begin position="44"/>
        <end position="208"/>
    </location>
</feature>